<keyword evidence="2" id="KW-1185">Reference proteome</keyword>
<gene>
    <name evidence="1" type="ORF">CHARACLAT_007969</name>
</gene>
<dbReference type="EMBL" id="JAHUTJ010049635">
    <property type="protein sequence ID" value="MED6283365.1"/>
    <property type="molecule type" value="Genomic_DNA"/>
</dbReference>
<dbReference type="Proteomes" id="UP001352852">
    <property type="component" value="Unassembled WGS sequence"/>
</dbReference>
<protein>
    <submittedName>
        <fullName evidence="1">Uncharacterized protein</fullName>
    </submittedName>
</protein>
<evidence type="ECO:0000313" key="1">
    <source>
        <dbReference type="EMBL" id="MED6283365.1"/>
    </source>
</evidence>
<name>A0ABU7EB89_9TELE</name>
<sequence length="108" mass="12123">QQQQKLEAGVVFVAVDGGDMSEVNKAESKLRRPLGGFNNASCINQAAYQRERCYSVTVKTSLVKKDGRNISEKLFQHNNIVLLQQLSSFHFNLLNLSQFTAAFFLTLL</sequence>
<accession>A0ABU7EB89</accession>
<feature type="non-terminal residue" evidence="1">
    <location>
        <position position="108"/>
    </location>
</feature>
<reference evidence="1 2" key="1">
    <citation type="submission" date="2021-06" db="EMBL/GenBank/DDBJ databases">
        <authorList>
            <person name="Palmer J.M."/>
        </authorList>
    </citation>
    <scope>NUCLEOTIDE SEQUENCE [LARGE SCALE GENOMIC DNA]</scope>
    <source>
        <strain evidence="1 2">CL_MEX2019</strain>
        <tissue evidence="1">Muscle</tissue>
    </source>
</reference>
<comment type="caution">
    <text evidence="1">The sequence shown here is derived from an EMBL/GenBank/DDBJ whole genome shotgun (WGS) entry which is preliminary data.</text>
</comment>
<proteinExistence type="predicted"/>
<organism evidence="1 2">
    <name type="scientific">Characodon lateralis</name>
    <dbReference type="NCBI Taxonomy" id="208331"/>
    <lineage>
        <taxon>Eukaryota</taxon>
        <taxon>Metazoa</taxon>
        <taxon>Chordata</taxon>
        <taxon>Craniata</taxon>
        <taxon>Vertebrata</taxon>
        <taxon>Euteleostomi</taxon>
        <taxon>Actinopterygii</taxon>
        <taxon>Neopterygii</taxon>
        <taxon>Teleostei</taxon>
        <taxon>Neoteleostei</taxon>
        <taxon>Acanthomorphata</taxon>
        <taxon>Ovalentaria</taxon>
        <taxon>Atherinomorphae</taxon>
        <taxon>Cyprinodontiformes</taxon>
        <taxon>Goodeidae</taxon>
        <taxon>Characodon</taxon>
    </lineage>
</organism>
<evidence type="ECO:0000313" key="2">
    <source>
        <dbReference type="Proteomes" id="UP001352852"/>
    </source>
</evidence>
<feature type="non-terminal residue" evidence="1">
    <location>
        <position position="1"/>
    </location>
</feature>